<dbReference type="UniPathway" id="UPA00251">
    <property type="reaction ID" value="UER00321"/>
</dbReference>
<keyword evidence="8" id="KW-0350">Heme biosynthesis</keyword>
<dbReference type="PANTHER" id="PTHR21091">
    <property type="entry name" value="METHYLTETRAHYDROFOLATE:HOMOCYSTEINE METHYLTRANSFERASE RELATED"/>
    <property type="match status" value="1"/>
</dbReference>
<evidence type="ECO:0000256" key="6">
    <source>
        <dbReference type="ARBA" id="ARBA00022490"/>
    </source>
</evidence>
<comment type="subcellular location">
    <subcellularLocation>
        <location evidence="1">Cytoplasm</location>
    </subcellularLocation>
</comment>
<dbReference type="PROSITE" id="PS00907">
    <property type="entry name" value="UROD_2"/>
    <property type="match status" value="1"/>
</dbReference>
<dbReference type="Pfam" id="PF01208">
    <property type="entry name" value="URO-D"/>
    <property type="match status" value="1"/>
</dbReference>
<dbReference type="Gene3D" id="3.20.20.210">
    <property type="match status" value="1"/>
</dbReference>
<dbReference type="EC" id="4.1.1.37" evidence="4 12"/>
<evidence type="ECO:0000256" key="11">
    <source>
        <dbReference type="ARBA" id="ARBA00048411"/>
    </source>
</evidence>
<evidence type="ECO:0000313" key="17">
    <source>
        <dbReference type="Proteomes" id="UP000007879"/>
    </source>
</evidence>
<dbReference type="KEGG" id="aqu:100641727"/>
<evidence type="ECO:0000256" key="13">
    <source>
        <dbReference type="RuleBase" id="RU004169"/>
    </source>
</evidence>
<comment type="pathway">
    <text evidence="2 12">Porphyrin-containing compound metabolism; protoporphyrin-IX biosynthesis; coproporphyrinogen-III from 5-aminolevulinate: step 4/4.</text>
</comment>
<dbReference type="EnsemblMetazoa" id="XM_020000134.1">
    <property type="protein sequence ID" value="XP_019855693.1"/>
    <property type="gene ID" value="LOC100641727"/>
</dbReference>
<evidence type="ECO:0000256" key="9">
    <source>
        <dbReference type="ARBA" id="ARBA00023239"/>
    </source>
</evidence>
<dbReference type="CDD" id="cd00717">
    <property type="entry name" value="URO-D"/>
    <property type="match status" value="1"/>
</dbReference>
<dbReference type="eggNOG" id="KOG2872">
    <property type="taxonomic scope" value="Eukaryota"/>
</dbReference>
<dbReference type="PANTHER" id="PTHR21091:SF169">
    <property type="entry name" value="UROPORPHYRINOGEN DECARBOXYLASE"/>
    <property type="match status" value="1"/>
</dbReference>
<dbReference type="AlphaFoldDB" id="A0A1X7U7E2"/>
<dbReference type="Proteomes" id="UP000007879">
    <property type="component" value="Unassembled WGS sequence"/>
</dbReference>
<dbReference type="GO" id="GO:0005829">
    <property type="term" value="C:cytosol"/>
    <property type="evidence" value="ECO:0007669"/>
    <property type="project" value="TreeGrafter"/>
</dbReference>
<dbReference type="InterPro" id="IPR038071">
    <property type="entry name" value="UROD/MetE-like_sf"/>
</dbReference>
<evidence type="ECO:0000256" key="1">
    <source>
        <dbReference type="ARBA" id="ARBA00004496"/>
    </source>
</evidence>
<accession>A0A1X7U7E2</accession>
<evidence type="ECO:0000256" key="2">
    <source>
        <dbReference type="ARBA" id="ARBA00004804"/>
    </source>
</evidence>
<keyword evidence="7 12" id="KW-0210">Decarboxylase</keyword>
<dbReference type="GO" id="GO:0006782">
    <property type="term" value="P:protoporphyrinogen IX biosynthetic process"/>
    <property type="evidence" value="ECO:0007669"/>
    <property type="project" value="UniProtKB-UniPathway"/>
</dbReference>
<dbReference type="NCBIfam" id="TIGR01464">
    <property type="entry name" value="hemE"/>
    <property type="match status" value="1"/>
</dbReference>
<dbReference type="STRING" id="400682.A0A1X7U7E2"/>
<dbReference type="PROSITE" id="PS00906">
    <property type="entry name" value="UROD_1"/>
    <property type="match status" value="1"/>
</dbReference>
<dbReference type="OrthoDB" id="339900at2759"/>
<dbReference type="EnsemblMetazoa" id="Aqu2.1.23847_001">
    <property type="protein sequence ID" value="Aqu2.1.23847_001"/>
    <property type="gene ID" value="Aqu2.1.23847"/>
</dbReference>
<evidence type="ECO:0000256" key="8">
    <source>
        <dbReference type="ARBA" id="ARBA00023133"/>
    </source>
</evidence>
<dbReference type="FunFam" id="3.20.20.210:FF:000004">
    <property type="entry name" value="Uroporphyrinogen decarboxylase"/>
    <property type="match status" value="1"/>
</dbReference>
<sequence length="354" mass="39538">MDTTFPPMKNDLILRVACGEETDRTPVWVMRQAGRYLPEFQEVRKEYDFFTICRTPGLACKITLQPLDRFDLDAAIIFSDILVIPQAVGMEVQMVPGKGPTFPSPLKNPDDLKKLTFPVDVNKELGYVFEAITLTRHRLNGRVPLIGFCGAPWTLMSYMIEGGGSPTLSKAKSWLYRYPENSHQLLKALTEVSVDYLEGQVKAGAQLLQVFESHAGLLGPESFSKFCLPYLEQICKSLKQRLGDKAVPMIIFAKGANSCLHQLANIGYDVVGVDWTIDPDKARSLIGDSVALQGNLDPCQLYARKDDIARATRTMMDKFGRGKLIANLGHGIYPDVNPDHLKIFIDTVHSYSQH</sequence>
<evidence type="ECO:0000256" key="7">
    <source>
        <dbReference type="ARBA" id="ARBA00022793"/>
    </source>
</evidence>
<evidence type="ECO:0000256" key="4">
    <source>
        <dbReference type="ARBA" id="ARBA00012288"/>
    </source>
</evidence>
<dbReference type="InParanoid" id="A0A1X7U7E2"/>
<keyword evidence="9 12" id="KW-0456">Lyase</keyword>
<protein>
    <recommendedName>
        <fullName evidence="5 12">Uroporphyrinogen decarboxylase</fullName>
        <ecNumber evidence="4 12">4.1.1.37</ecNumber>
    </recommendedName>
</protein>
<evidence type="ECO:0000256" key="5">
    <source>
        <dbReference type="ARBA" id="ARBA00014308"/>
    </source>
</evidence>
<comment type="similarity">
    <text evidence="3 13">Belongs to the uroporphyrinogen decarboxylase family.</text>
</comment>
<feature type="domain" description="Uroporphyrinogen decarboxylase (URO-D)" evidence="15">
    <location>
        <begin position="146"/>
        <end position="162"/>
    </location>
</feature>
<dbReference type="SUPFAM" id="SSF51726">
    <property type="entry name" value="UROD/MetE-like"/>
    <property type="match status" value="1"/>
</dbReference>
<keyword evidence="6" id="KW-0963">Cytoplasm</keyword>
<evidence type="ECO:0000256" key="10">
    <source>
        <dbReference type="ARBA" id="ARBA00023244"/>
    </source>
</evidence>
<evidence type="ECO:0000313" key="16">
    <source>
        <dbReference type="EnsemblMetazoa" id="Aqu2.1.23847_001"/>
    </source>
</evidence>
<dbReference type="InterPro" id="IPR006361">
    <property type="entry name" value="Uroporphyrinogen_deCO2ase_HemE"/>
</dbReference>
<dbReference type="GO" id="GO:0004853">
    <property type="term" value="F:uroporphyrinogen decarboxylase activity"/>
    <property type="evidence" value="ECO:0007669"/>
    <property type="project" value="UniProtKB-EC"/>
</dbReference>
<dbReference type="OMA" id="LWLMRQA"/>
<evidence type="ECO:0000259" key="14">
    <source>
        <dbReference type="PROSITE" id="PS00906"/>
    </source>
</evidence>
<reference evidence="17" key="1">
    <citation type="journal article" date="2010" name="Nature">
        <title>The Amphimedon queenslandica genome and the evolution of animal complexity.</title>
        <authorList>
            <person name="Srivastava M."/>
            <person name="Simakov O."/>
            <person name="Chapman J."/>
            <person name="Fahey B."/>
            <person name="Gauthier M.E."/>
            <person name="Mitros T."/>
            <person name="Richards G.S."/>
            <person name="Conaco C."/>
            <person name="Dacre M."/>
            <person name="Hellsten U."/>
            <person name="Larroux C."/>
            <person name="Putnam N.H."/>
            <person name="Stanke M."/>
            <person name="Adamska M."/>
            <person name="Darling A."/>
            <person name="Degnan S.M."/>
            <person name="Oakley T.H."/>
            <person name="Plachetzki D.C."/>
            <person name="Zhai Y."/>
            <person name="Adamski M."/>
            <person name="Calcino A."/>
            <person name="Cummins S.F."/>
            <person name="Goodstein D.M."/>
            <person name="Harris C."/>
            <person name="Jackson D.J."/>
            <person name="Leys S.P."/>
            <person name="Shu S."/>
            <person name="Woodcroft B.J."/>
            <person name="Vervoort M."/>
            <person name="Kosik K.S."/>
            <person name="Manning G."/>
            <person name="Degnan B.M."/>
            <person name="Rokhsar D.S."/>
        </authorList>
    </citation>
    <scope>NUCLEOTIDE SEQUENCE [LARGE SCALE GENOMIC DNA]</scope>
</reference>
<evidence type="ECO:0000256" key="3">
    <source>
        <dbReference type="ARBA" id="ARBA00009935"/>
    </source>
</evidence>
<reference evidence="16" key="2">
    <citation type="submission" date="2017-05" db="UniProtKB">
        <authorList>
            <consortium name="EnsemblMetazoa"/>
        </authorList>
    </citation>
    <scope>IDENTIFICATION</scope>
</reference>
<organism evidence="16">
    <name type="scientific">Amphimedon queenslandica</name>
    <name type="common">Sponge</name>
    <dbReference type="NCBI Taxonomy" id="400682"/>
    <lineage>
        <taxon>Eukaryota</taxon>
        <taxon>Metazoa</taxon>
        <taxon>Porifera</taxon>
        <taxon>Demospongiae</taxon>
        <taxon>Heteroscleromorpha</taxon>
        <taxon>Haplosclerida</taxon>
        <taxon>Niphatidae</taxon>
        <taxon>Amphimedon</taxon>
    </lineage>
</organism>
<keyword evidence="17" id="KW-1185">Reference proteome</keyword>
<keyword evidence="10 12" id="KW-0627">Porphyrin biosynthesis</keyword>
<dbReference type="HAMAP" id="MF_00218">
    <property type="entry name" value="URO_D"/>
    <property type="match status" value="1"/>
</dbReference>
<evidence type="ECO:0000259" key="15">
    <source>
        <dbReference type="PROSITE" id="PS00907"/>
    </source>
</evidence>
<evidence type="ECO:0000256" key="12">
    <source>
        <dbReference type="RuleBase" id="RU000554"/>
    </source>
</evidence>
<proteinExistence type="inferred from homology"/>
<feature type="domain" description="Uroporphyrinogen decarboxylase (URO-D)" evidence="14">
    <location>
        <begin position="26"/>
        <end position="35"/>
    </location>
</feature>
<gene>
    <name evidence="16" type="primary">100641727</name>
</gene>
<name>A0A1X7U7E2_AMPQE</name>
<dbReference type="InterPro" id="IPR000257">
    <property type="entry name" value="Uroporphyrinogen_deCOase"/>
</dbReference>
<comment type="catalytic activity">
    <reaction evidence="11">
        <text>uroporphyrinogen III + 4 H(+) = coproporphyrinogen III + 4 CO2</text>
        <dbReference type="Rhea" id="RHEA:19865"/>
        <dbReference type="ChEBI" id="CHEBI:15378"/>
        <dbReference type="ChEBI" id="CHEBI:16526"/>
        <dbReference type="ChEBI" id="CHEBI:57308"/>
        <dbReference type="ChEBI" id="CHEBI:57309"/>
        <dbReference type="EC" id="4.1.1.37"/>
    </reaction>
    <physiologicalReaction direction="left-to-right" evidence="11">
        <dbReference type="Rhea" id="RHEA:19866"/>
    </physiologicalReaction>
</comment>